<dbReference type="GO" id="GO:0005524">
    <property type="term" value="F:ATP binding"/>
    <property type="evidence" value="ECO:0007669"/>
    <property type="project" value="UniProtKB-KW"/>
</dbReference>
<evidence type="ECO:0000256" key="7">
    <source>
        <dbReference type="ARBA" id="ARBA00047984"/>
    </source>
</evidence>
<keyword evidence="4" id="KW-0378">Hydrolase</keyword>
<evidence type="ECO:0000313" key="11">
    <source>
        <dbReference type="Proteomes" id="UP001292079"/>
    </source>
</evidence>
<keyword evidence="3" id="KW-0547">Nucleotide-binding</keyword>
<sequence length="778" mass="87974">MPMIMNSRFINPEIEERLALDLSEEVPELNEDGGRGSSILQFYTSDSFHSIEQQRQQLPVFIKRSQFLYLLENSRVIVVTGETGSGKSTQLPQYVYEAGWLDPKPSNFNPFGITMAVTQPRRVAALTLSTRVAEEKNWQIGKQVGYIIRFEECWTPNSTVISYLTEGMMIQELLRDPLLTRFRVIMLDEVHERSLQTDILLGLIKKVLRKRPNDLRIIISSATLEAEKFIEYFSKMGVPEVEKNKQILKLTPVSHLNVEGRQYPVSIFYSLDPVPCYLSASKETVFRIHETKPLGGDILVFVTGQNEVSQLVGNLVDEYRNRKERFLNIQQQQNSKSKLPTTYPPLRCLQLHGSLPQHEQLRIFERPTRTCRKVIVATNIAEASVTLPGISYVIDCGFSRIRAYNPVNGLEALVTIPTSQASARQRAGRAGRTRTGQAYRLYTEEAYNKLLPRFTLPESLRVDLSGALLRLKTLGINRLAQFDWLDPPPALHVGQSAERLVALGALDANSGHLTIPRGVKLAEVSTTCGLDQPSAAAALLGSCDEGCSQEIAAIVSLMQIQRIFTVSDYKRAGDRIRRQVFGCRQGDHLTELNAFVAYEQQSKLLSKSELRTWCRDVGLNERGLAHAVILRDRIGSMFHRLKLPWVKAEPEGNPNPVLRALVRGFFHQAARLAPSGSHYLTIRGDHQLRLHPNCILYSSTTRWPTYILFTNVFLTPNFDDNNQNKIGKSNINDKNDLSSTCISGISVIQPDWLLELAPHYYQFGTDREHLEYSLRGKI</sequence>
<reference evidence="10" key="2">
    <citation type="journal article" date="2023" name="Infect Dis Poverty">
        <title>Chromosome-scale genome of the human blood fluke Schistosoma mekongi and its implications for public health.</title>
        <authorList>
            <person name="Zhou M."/>
            <person name="Xu L."/>
            <person name="Xu D."/>
            <person name="Chen W."/>
            <person name="Khan J."/>
            <person name="Hu Y."/>
            <person name="Huang H."/>
            <person name="Wei H."/>
            <person name="Zhang Y."/>
            <person name="Chusongsang P."/>
            <person name="Tanasarnprasert K."/>
            <person name="Hu X."/>
            <person name="Limpanont Y."/>
            <person name="Lv Z."/>
        </authorList>
    </citation>
    <scope>NUCLEOTIDE SEQUENCE</scope>
    <source>
        <strain evidence="10">LV_2022a</strain>
    </source>
</reference>
<proteinExistence type="inferred from homology"/>
<evidence type="ECO:0000256" key="6">
    <source>
        <dbReference type="ARBA" id="ARBA00022840"/>
    </source>
</evidence>
<keyword evidence="5" id="KW-0347">Helicase</keyword>
<dbReference type="InterPro" id="IPR027417">
    <property type="entry name" value="P-loop_NTPase"/>
</dbReference>
<comment type="catalytic activity">
    <reaction evidence="7">
        <text>ATP + H2O = ADP + phosphate + H(+)</text>
        <dbReference type="Rhea" id="RHEA:13065"/>
        <dbReference type="ChEBI" id="CHEBI:15377"/>
        <dbReference type="ChEBI" id="CHEBI:15378"/>
        <dbReference type="ChEBI" id="CHEBI:30616"/>
        <dbReference type="ChEBI" id="CHEBI:43474"/>
        <dbReference type="ChEBI" id="CHEBI:456216"/>
        <dbReference type="EC" id="3.6.4.13"/>
    </reaction>
</comment>
<dbReference type="SMART" id="SM00490">
    <property type="entry name" value="HELICc"/>
    <property type="match status" value="1"/>
</dbReference>
<evidence type="ECO:0000256" key="3">
    <source>
        <dbReference type="ARBA" id="ARBA00022741"/>
    </source>
</evidence>
<reference evidence="10" key="1">
    <citation type="submission" date="2022-04" db="EMBL/GenBank/DDBJ databases">
        <authorList>
            <person name="Xu L."/>
            <person name="Lv Z."/>
        </authorList>
    </citation>
    <scope>NUCLEOTIDE SEQUENCE</scope>
    <source>
        <strain evidence="10">LV_2022a</strain>
    </source>
</reference>
<dbReference type="PANTHER" id="PTHR18934:SF136">
    <property type="entry name" value="ATP-DEPENDENT RNA HELICASE DHX35-RELATED"/>
    <property type="match status" value="1"/>
</dbReference>
<protein>
    <recommendedName>
        <fullName evidence="2">RNA helicase</fullName>
        <ecNumber evidence="2">3.6.4.13</ecNumber>
    </recommendedName>
</protein>
<dbReference type="SMART" id="SM00487">
    <property type="entry name" value="DEXDc"/>
    <property type="match status" value="1"/>
</dbReference>
<keyword evidence="6" id="KW-0067">ATP-binding</keyword>
<accession>A0AAE2D5U6</accession>
<evidence type="ECO:0000256" key="4">
    <source>
        <dbReference type="ARBA" id="ARBA00022801"/>
    </source>
</evidence>
<comment type="caution">
    <text evidence="10">The sequence shown here is derived from an EMBL/GenBank/DDBJ whole genome shotgun (WGS) entry which is preliminary data.</text>
</comment>
<dbReference type="InterPro" id="IPR007502">
    <property type="entry name" value="Helicase-assoc_dom"/>
</dbReference>
<dbReference type="GO" id="GO:0003724">
    <property type="term" value="F:RNA helicase activity"/>
    <property type="evidence" value="ECO:0007669"/>
    <property type="project" value="UniProtKB-EC"/>
</dbReference>
<dbReference type="Proteomes" id="UP001292079">
    <property type="component" value="Unassembled WGS sequence"/>
</dbReference>
<evidence type="ECO:0000259" key="9">
    <source>
        <dbReference type="PROSITE" id="PS51194"/>
    </source>
</evidence>
<dbReference type="CDD" id="cd18791">
    <property type="entry name" value="SF2_C_RHA"/>
    <property type="match status" value="1"/>
</dbReference>
<dbReference type="SMART" id="SM00847">
    <property type="entry name" value="HA2"/>
    <property type="match status" value="1"/>
</dbReference>
<name>A0AAE2D5U6_SCHME</name>
<keyword evidence="11" id="KW-1185">Reference proteome</keyword>
<comment type="similarity">
    <text evidence="1">Belongs to the DEAD box helicase family. DEAH subfamily.</text>
</comment>
<organism evidence="10 11">
    <name type="scientific">Schistosoma mekongi</name>
    <name type="common">Parasitic worm</name>
    <dbReference type="NCBI Taxonomy" id="38744"/>
    <lineage>
        <taxon>Eukaryota</taxon>
        <taxon>Metazoa</taxon>
        <taxon>Spiralia</taxon>
        <taxon>Lophotrochozoa</taxon>
        <taxon>Platyhelminthes</taxon>
        <taxon>Trematoda</taxon>
        <taxon>Digenea</taxon>
        <taxon>Strigeidida</taxon>
        <taxon>Schistosomatoidea</taxon>
        <taxon>Schistosomatidae</taxon>
        <taxon>Schistosoma</taxon>
    </lineage>
</organism>
<dbReference type="PROSITE" id="PS51192">
    <property type="entry name" value="HELICASE_ATP_BIND_1"/>
    <property type="match status" value="1"/>
</dbReference>
<feature type="domain" description="Helicase ATP-binding" evidence="8">
    <location>
        <begin position="68"/>
        <end position="242"/>
    </location>
</feature>
<dbReference type="FunFam" id="3.40.50.300:FF:000578">
    <property type="entry name" value="probable ATP-dependent RNA helicase DHX35"/>
    <property type="match status" value="1"/>
</dbReference>
<dbReference type="PROSITE" id="PS51194">
    <property type="entry name" value="HELICASE_CTER"/>
    <property type="match status" value="1"/>
</dbReference>
<dbReference type="InterPro" id="IPR001650">
    <property type="entry name" value="Helicase_C-like"/>
</dbReference>
<gene>
    <name evidence="10" type="ORF">MN116_003593</name>
</gene>
<dbReference type="GO" id="GO:0016787">
    <property type="term" value="F:hydrolase activity"/>
    <property type="evidence" value="ECO:0007669"/>
    <property type="project" value="UniProtKB-KW"/>
</dbReference>
<dbReference type="EMBL" id="JALJAT010000002">
    <property type="protein sequence ID" value="KAK4472329.1"/>
    <property type="molecule type" value="Genomic_DNA"/>
</dbReference>
<dbReference type="SUPFAM" id="SSF52540">
    <property type="entry name" value="P-loop containing nucleoside triphosphate hydrolases"/>
    <property type="match status" value="1"/>
</dbReference>
<evidence type="ECO:0000256" key="2">
    <source>
        <dbReference type="ARBA" id="ARBA00012552"/>
    </source>
</evidence>
<dbReference type="Pfam" id="PF07717">
    <property type="entry name" value="OB_NTP_bind"/>
    <property type="match status" value="1"/>
</dbReference>
<evidence type="ECO:0000313" key="10">
    <source>
        <dbReference type="EMBL" id="KAK4472329.1"/>
    </source>
</evidence>
<dbReference type="Pfam" id="PF21010">
    <property type="entry name" value="HA2_C"/>
    <property type="match status" value="1"/>
</dbReference>
<dbReference type="GO" id="GO:0071013">
    <property type="term" value="C:catalytic step 2 spliceosome"/>
    <property type="evidence" value="ECO:0007669"/>
    <property type="project" value="TreeGrafter"/>
</dbReference>
<dbReference type="AlphaFoldDB" id="A0AAE2D5U6"/>
<dbReference type="InterPro" id="IPR011709">
    <property type="entry name" value="DEAD-box_helicase_OB_fold"/>
</dbReference>
<dbReference type="Gene3D" id="1.20.120.1080">
    <property type="match status" value="1"/>
</dbReference>
<evidence type="ECO:0000256" key="1">
    <source>
        <dbReference type="ARBA" id="ARBA00008792"/>
    </source>
</evidence>
<dbReference type="Gene3D" id="3.40.50.300">
    <property type="entry name" value="P-loop containing nucleotide triphosphate hydrolases"/>
    <property type="match status" value="2"/>
</dbReference>
<dbReference type="GO" id="GO:0003723">
    <property type="term" value="F:RNA binding"/>
    <property type="evidence" value="ECO:0007669"/>
    <property type="project" value="TreeGrafter"/>
</dbReference>
<evidence type="ECO:0000259" key="8">
    <source>
        <dbReference type="PROSITE" id="PS51192"/>
    </source>
</evidence>
<dbReference type="EC" id="3.6.4.13" evidence="2"/>
<feature type="domain" description="Helicase C-terminal" evidence="9">
    <location>
        <begin position="280"/>
        <end position="475"/>
    </location>
</feature>
<dbReference type="PANTHER" id="PTHR18934">
    <property type="entry name" value="ATP-DEPENDENT RNA HELICASE"/>
    <property type="match status" value="1"/>
</dbReference>
<evidence type="ECO:0000256" key="5">
    <source>
        <dbReference type="ARBA" id="ARBA00022806"/>
    </source>
</evidence>
<dbReference type="InterPro" id="IPR014001">
    <property type="entry name" value="Helicase_ATP-bd"/>
</dbReference>
<dbReference type="Pfam" id="PF00271">
    <property type="entry name" value="Helicase_C"/>
    <property type="match status" value="1"/>
</dbReference>